<dbReference type="InterPro" id="IPR012674">
    <property type="entry name" value="Calycin"/>
</dbReference>
<gene>
    <name evidence="3" type="ORF">HOLleu_19015</name>
</gene>
<dbReference type="CDD" id="cd19438">
    <property type="entry name" value="lipocalin_Blc-like"/>
    <property type="match status" value="1"/>
</dbReference>
<dbReference type="PANTHER" id="PTHR37437:SF1">
    <property type="entry name" value="LIPOCALIN-RELATED PROTEIN"/>
    <property type="match status" value="1"/>
</dbReference>
<dbReference type="Proteomes" id="UP001152320">
    <property type="component" value="Chromosome 8"/>
</dbReference>
<protein>
    <submittedName>
        <fullName evidence="3">Lazarillo protein</fullName>
    </submittedName>
</protein>
<evidence type="ECO:0000313" key="4">
    <source>
        <dbReference type="Proteomes" id="UP001152320"/>
    </source>
</evidence>
<dbReference type="InterPro" id="IPR000566">
    <property type="entry name" value="Lipocln_cytosolic_FA-bd_dom"/>
</dbReference>
<proteinExistence type="predicted"/>
<evidence type="ECO:0000256" key="1">
    <source>
        <dbReference type="SAM" id="SignalP"/>
    </source>
</evidence>
<feature type="chain" id="PRO_5040193645" evidence="1">
    <location>
        <begin position="20"/>
        <end position="191"/>
    </location>
</feature>
<accession>A0A9Q1C4P6</accession>
<organism evidence="3 4">
    <name type="scientific">Holothuria leucospilota</name>
    <name type="common">Black long sea cucumber</name>
    <name type="synonym">Mertensiothuria leucospilota</name>
    <dbReference type="NCBI Taxonomy" id="206669"/>
    <lineage>
        <taxon>Eukaryota</taxon>
        <taxon>Metazoa</taxon>
        <taxon>Echinodermata</taxon>
        <taxon>Eleutherozoa</taxon>
        <taxon>Echinozoa</taxon>
        <taxon>Holothuroidea</taxon>
        <taxon>Aspidochirotacea</taxon>
        <taxon>Aspidochirotida</taxon>
        <taxon>Holothuriidae</taxon>
        <taxon>Holothuria</taxon>
    </lineage>
</organism>
<reference evidence="3" key="1">
    <citation type="submission" date="2021-10" db="EMBL/GenBank/DDBJ databases">
        <title>Tropical sea cucumber genome reveals ecological adaptation and Cuvierian tubules defense mechanism.</title>
        <authorList>
            <person name="Chen T."/>
        </authorList>
    </citation>
    <scope>NUCLEOTIDE SEQUENCE</scope>
    <source>
        <strain evidence="3">Nanhai2018</strain>
        <tissue evidence="3">Muscle</tissue>
    </source>
</reference>
<dbReference type="OrthoDB" id="565904at2759"/>
<feature type="domain" description="Lipocalin/cytosolic fatty-acid binding" evidence="2">
    <location>
        <begin position="34"/>
        <end position="158"/>
    </location>
</feature>
<name>A0A9Q1C4P6_HOLLE</name>
<keyword evidence="1" id="KW-0732">Signal</keyword>
<feature type="signal peptide" evidence="1">
    <location>
        <begin position="1"/>
        <end position="19"/>
    </location>
</feature>
<sequence>MFCKTILSLIVLAVVGIEAQSDRGTVPNLRPECYVGRWYQMYTNFWSNLAASLPNPTCVTADYGAISATNVTVYNAFYDLETQEGDYISGYAFIPDVNDPGKLRVSLEGVPVFGFYWIFKLGPIYRGLYEYSLVTDNVDRTLFILARDPERFRQMYEAEVLEYVRLIGFTDERRAPEEVPHTAGCIYPPTQ</sequence>
<dbReference type="Pfam" id="PF08212">
    <property type="entry name" value="Lipocalin_2"/>
    <property type="match status" value="1"/>
</dbReference>
<evidence type="ECO:0000259" key="2">
    <source>
        <dbReference type="Pfam" id="PF08212"/>
    </source>
</evidence>
<dbReference type="AlphaFoldDB" id="A0A9Q1C4P6"/>
<dbReference type="InterPro" id="IPR047202">
    <property type="entry name" value="Lipocalin_Blc-like_dom"/>
</dbReference>
<dbReference type="Gene3D" id="2.40.128.20">
    <property type="match status" value="1"/>
</dbReference>
<evidence type="ECO:0000313" key="3">
    <source>
        <dbReference type="EMBL" id="KAJ8038044.1"/>
    </source>
</evidence>
<comment type="caution">
    <text evidence="3">The sequence shown here is derived from an EMBL/GenBank/DDBJ whole genome shotgun (WGS) entry which is preliminary data.</text>
</comment>
<dbReference type="EMBL" id="JAIZAY010000008">
    <property type="protein sequence ID" value="KAJ8038044.1"/>
    <property type="molecule type" value="Genomic_DNA"/>
</dbReference>
<dbReference type="PANTHER" id="PTHR37437">
    <property type="entry name" value="LIPOCALIN-RELATED PROTEIN-RELATED"/>
    <property type="match status" value="1"/>
</dbReference>
<dbReference type="SUPFAM" id="SSF50814">
    <property type="entry name" value="Lipocalins"/>
    <property type="match status" value="1"/>
</dbReference>
<keyword evidence="4" id="KW-1185">Reference proteome</keyword>